<dbReference type="EMBL" id="MRBO01000398">
    <property type="protein sequence ID" value="KAB2584835.1"/>
    <property type="molecule type" value="Genomic_DNA"/>
</dbReference>
<sequence length="970" mass="102852">MAPAKRPTALKPGEPGFIGPVSPLVNRPTSPATPAPLTEEQQNLADLMLVQGPASQPQQPPTPGGPEDLLSFRKDTTPAGQPVTLPSGTTVQIDKVRLANGLIGETTTVALPNGSPPVQSAPPGLAISPEQMAGLFATDAAYTTADRDRDLALLNGPRVQGPYTAAGLAAEAAARQAATARLEAHWDQSALPAFTDGSIVVPGLDYSAAQLANDLSLASTTGTLDERSTQLRSNAQQRLQKNAYTKQQQDNDQIAAQVLCLPVDDPKIKSLLEQGLSPAQAQNEIAQRSFAARNRLAHAEIGLLSPTQAKQLENTPRSYPTDPTTSLTRDDTPYEPKLSESSKLAQRGEDFHNLVGDLTGLNDLAEGIDDGNLGQAAWGGTMAVLTFVPGVGTMIARAAGRGIRKVGTGIANWAEKGLEAAPKALTAAEAEVAAQTTIGLSQFPIRALPGADPIRALPGGALLIPDGPKPFPADGASVGSRPGIVDYPKPEEMPWYTPGIEAPVAVAPPRTIPRGPGLRNPQAKFDEWGLQTGDEWSPNVPGTKNPRATMPRRGPGEHGNGTGVRSTPGPGIKVGVDKNGGTFWYHEKTGFRADMPPEAKVPSEVVMRGELRDTTIKTITTDLPEYEQYMLDEIYVLQNLEKAARVQADLELKGLIKDMMIKKEDGTFRELTIGDLSGTKLKSGTKLDETLKNLNGRYQESDVRTVGILAKGLSIQKGAVTGLSELRGEIGGDYFAKKAGIDIVYEGSGKYTADRVGVITDAAGNKRVVLLEYKGGRKPNSLSPRGVETGVGGEIKVEQGTLPYAQDEFLRKDSEALQALRDYDPQLAQRLLDGEDFDYLLVHTEPGTNKITAYRFDPGTAKSFHLKQPGSALMPAPAAGVGATPIAAPQWITDLMSSGLNNLNNLNNLNVWTALALPALAPLAGLAWPANTDKKVDQSMVVNISMPQPAVTDVDPREAGKVLTYGAGIR</sequence>
<name>A0A5N5E356_RHOER</name>
<evidence type="ECO:0000313" key="3">
    <source>
        <dbReference type="Proteomes" id="UP000325576"/>
    </source>
</evidence>
<feature type="region of interest" description="Disordered" evidence="1">
    <location>
        <begin position="304"/>
        <end position="342"/>
    </location>
</feature>
<dbReference type="Proteomes" id="UP000325576">
    <property type="component" value="Unassembled WGS sequence"/>
</dbReference>
<dbReference type="AlphaFoldDB" id="A0A5N5E356"/>
<accession>A0A5N5E356</accession>
<feature type="region of interest" description="Disordered" evidence="1">
    <location>
        <begin position="530"/>
        <end position="572"/>
    </location>
</feature>
<feature type="compositionally biased region" description="Polar residues" evidence="1">
    <location>
        <begin position="305"/>
        <end position="327"/>
    </location>
</feature>
<feature type="region of interest" description="Disordered" evidence="1">
    <location>
        <begin position="1"/>
        <end position="38"/>
    </location>
</feature>
<organism evidence="2 3">
    <name type="scientific">Rhodococcus erythropolis</name>
    <name type="common">Arthrobacter picolinophilus</name>
    <dbReference type="NCBI Taxonomy" id="1833"/>
    <lineage>
        <taxon>Bacteria</taxon>
        <taxon>Bacillati</taxon>
        <taxon>Actinomycetota</taxon>
        <taxon>Actinomycetes</taxon>
        <taxon>Mycobacteriales</taxon>
        <taxon>Nocardiaceae</taxon>
        <taxon>Rhodococcus</taxon>
        <taxon>Rhodococcus erythropolis group</taxon>
    </lineage>
</organism>
<protein>
    <submittedName>
        <fullName evidence="2">Uncharacterized protein</fullName>
    </submittedName>
</protein>
<comment type="caution">
    <text evidence="2">The sequence shown here is derived from an EMBL/GenBank/DDBJ whole genome shotgun (WGS) entry which is preliminary data.</text>
</comment>
<feature type="region of interest" description="Disordered" evidence="1">
    <location>
        <begin position="52"/>
        <end position="87"/>
    </location>
</feature>
<evidence type="ECO:0000313" key="2">
    <source>
        <dbReference type="EMBL" id="KAB2584835.1"/>
    </source>
</evidence>
<gene>
    <name evidence="2" type="ORF">BS297_13515</name>
</gene>
<feature type="compositionally biased region" description="Basic and acidic residues" evidence="1">
    <location>
        <begin position="328"/>
        <end position="342"/>
    </location>
</feature>
<proteinExistence type="predicted"/>
<evidence type="ECO:0000256" key="1">
    <source>
        <dbReference type="SAM" id="MobiDB-lite"/>
    </source>
</evidence>
<reference evidence="2 3" key="1">
    <citation type="journal article" date="2017" name="Poromechanics V (2013)">
        <title>Genomic Characterization of the Arsenic-Tolerant Actinobacterium, &lt;i&gt;Rhodococcus erythropolis&lt;/i&gt; S43.</title>
        <authorList>
            <person name="Retamal-Morales G."/>
            <person name="Mehnert M."/>
            <person name="Schwabe R."/>
            <person name="Tischler D."/>
            <person name="Schloemann M."/>
            <person name="Levican G.J."/>
        </authorList>
    </citation>
    <scope>NUCLEOTIDE SEQUENCE [LARGE SCALE GENOMIC DNA]</scope>
    <source>
        <strain evidence="2 3">S43</strain>
    </source>
</reference>